<dbReference type="PANTHER" id="PTHR48109">
    <property type="entry name" value="DIHYDROOROTATE DEHYDROGENASE (QUINONE), MITOCHONDRIAL-RELATED"/>
    <property type="match status" value="1"/>
</dbReference>
<evidence type="ECO:0000256" key="3">
    <source>
        <dbReference type="ARBA" id="ARBA00022630"/>
    </source>
</evidence>
<accession>A0A382HD65</accession>
<reference evidence="7" key="1">
    <citation type="submission" date="2018-05" db="EMBL/GenBank/DDBJ databases">
        <authorList>
            <person name="Lanie J.A."/>
            <person name="Ng W.-L."/>
            <person name="Kazmierczak K.M."/>
            <person name="Andrzejewski T.M."/>
            <person name="Davidsen T.M."/>
            <person name="Wayne K.J."/>
            <person name="Tettelin H."/>
            <person name="Glass J.I."/>
            <person name="Rusch D."/>
            <person name="Podicherti R."/>
            <person name="Tsui H.-C.T."/>
            <person name="Winkler M.E."/>
        </authorList>
    </citation>
    <scope>NUCLEOTIDE SEQUENCE</scope>
</reference>
<dbReference type="InterPro" id="IPR013785">
    <property type="entry name" value="Aldolase_TIM"/>
</dbReference>
<dbReference type="GO" id="GO:0005743">
    <property type="term" value="C:mitochondrial inner membrane"/>
    <property type="evidence" value="ECO:0007669"/>
    <property type="project" value="TreeGrafter"/>
</dbReference>
<dbReference type="PROSITE" id="PS00912">
    <property type="entry name" value="DHODEHASE_2"/>
    <property type="match status" value="1"/>
</dbReference>
<protein>
    <recommendedName>
        <fullName evidence="6">Dihydroorotate dehydrogenase catalytic domain-containing protein</fullName>
    </recommendedName>
</protein>
<evidence type="ECO:0000256" key="2">
    <source>
        <dbReference type="ARBA" id="ARBA00004725"/>
    </source>
</evidence>
<keyword evidence="3" id="KW-0285">Flavoprotein</keyword>
<sequence>EIGGLSGKPLFLKSTLMIKKMYSLTNGQIAIIGVGGISNGLECYEKIKAGASLVQLYTALTFEGPKLIYKILNELVNLLKTDGYKNIKEAIGKDA</sequence>
<dbReference type="Gene3D" id="3.20.20.70">
    <property type="entry name" value="Aldolase class I"/>
    <property type="match status" value="1"/>
</dbReference>
<gene>
    <name evidence="7" type="ORF">METZ01_LOCUS238112</name>
</gene>
<dbReference type="UniPathway" id="UPA00070"/>
<dbReference type="InterPro" id="IPR001295">
    <property type="entry name" value="Dihydroorotate_DH_CS"/>
</dbReference>
<dbReference type="PANTHER" id="PTHR48109:SF4">
    <property type="entry name" value="DIHYDROOROTATE DEHYDROGENASE (QUINONE), MITOCHONDRIAL"/>
    <property type="match status" value="1"/>
</dbReference>
<dbReference type="InterPro" id="IPR050074">
    <property type="entry name" value="DHO_dehydrogenase"/>
</dbReference>
<keyword evidence="5" id="KW-0560">Oxidoreductase</keyword>
<dbReference type="GO" id="GO:0004152">
    <property type="term" value="F:dihydroorotate dehydrogenase activity"/>
    <property type="evidence" value="ECO:0007669"/>
    <property type="project" value="TreeGrafter"/>
</dbReference>
<dbReference type="SUPFAM" id="SSF51395">
    <property type="entry name" value="FMN-linked oxidoreductases"/>
    <property type="match status" value="1"/>
</dbReference>
<evidence type="ECO:0000256" key="4">
    <source>
        <dbReference type="ARBA" id="ARBA00022643"/>
    </source>
</evidence>
<keyword evidence="4" id="KW-0288">FMN</keyword>
<name>A0A382HD65_9ZZZZ</name>
<comment type="cofactor">
    <cofactor evidence="1">
        <name>FMN</name>
        <dbReference type="ChEBI" id="CHEBI:58210"/>
    </cofactor>
</comment>
<evidence type="ECO:0000259" key="6">
    <source>
        <dbReference type="Pfam" id="PF01180"/>
    </source>
</evidence>
<evidence type="ECO:0000256" key="1">
    <source>
        <dbReference type="ARBA" id="ARBA00001917"/>
    </source>
</evidence>
<feature type="non-terminal residue" evidence="7">
    <location>
        <position position="1"/>
    </location>
</feature>
<evidence type="ECO:0000313" key="7">
    <source>
        <dbReference type="EMBL" id="SVB85258.1"/>
    </source>
</evidence>
<dbReference type="InterPro" id="IPR005720">
    <property type="entry name" value="Dihydroorotate_DH_cat"/>
</dbReference>
<feature type="domain" description="Dihydroorotate dehydrogenase catalytic" evidence="6">
    <location>
        <begin position="2"/>
        <end position="79"/>
    </location>
</feature>
<dbReference type="EMBL" id="UINC01060595">
    <property type="protein sequence ID" value="SVB85258.1"/>
    <property type="molecule type" value="Genomic_DNA"/>
</dbReference>
<comment type="pathway">
    <text evidence="2">Pyrimidine metabolism; UMP biosynthesis via de novo pathway.</text>
</comment>
<dbReference type="AlphaFoldDB" id="A0A382HD65"/>
<evidence type="ECO:0000256" key="5">
    <source>
        <dbReference type="ARBA" id="ARBA00023002"/>
    </source>
</evidence>
<dbReference type="Pfam" id="PF01180">
    <property type="entry name" value="DHO_dh"/>
    <property type="match status" value="1"/>
</dbReference>
<organism evidence="7">
    <name type="scientific">marine metagenome</name>
    <dbReference type="NCBI Taxonomy" id="408172"/>
    <lineage>
        <taxon>unclassified sequences</taxon>
        <taxon>metagenomes</taxon>
        <taxon>ecological metagenomes</taxon>
    </lineage>
</organism>
<proteinExistence type="predicted"/>
<dbReference type="GO" id="GO:0044205">
    <property type="term" value="P:'de novo' UMP biosynthetic process"/>
    <property type="evidence" value="ECO:0007669"/>
    <property type="project" value="UniProtKB-UniPathway"/>
</dbReference>
<dbReference type="GO" id="GO:0006207">
    <property type="term" value="P:'de novo' pyrimidine nucleobase biosynthetic process"/>
    <property type="evidence" value="ECO:0007669"/>
    <property type="project" value="InterPro"/>
</dbReference>